<dbReference type="EMBL" id="CAJVQB010136179">
    <property type="protein sequence ID" value="CAG8854320.1"/>
    <property type="molecule type" value="Genomic_DNA"/>
</dbReference>
<organism evidence="2 3">
    <name type="scientific">Gigaspora margarita</name>
    <dbReference type="NCBI Taxonomy" id="4874"/>
    <lineage>
        <taxon>Eukaryota</taxon>
        <taxon>Fungi</taxon>
        <taxon>Fungi incertae sedis</taxon>
        <taxon>Mucoromycota</taxon>
        <taxon>Glomeromycotina</taxon>
        <taxon>Glomeromycetes</taxon>
        <taxon>Diversisporales</taxon>
        <taxon>Gigasporaceae</taxon>
        <taxon>Gigaspora</taxon>
    </lineage>
</organism>
<gene>
    <name evidence="2" type="ORF">GMARGA_LOCUS43141</name>
</gene>
<feature type="non-terminal residue" evidence="2">
    <location>
        <position position="1"/>
    </location>
</feature>
<evidence type="ECO:0000256" key="1">
    <source>
        <dbReference type="SAM" id="MobiDB-lite"/>
    </source>
</evidence>
<feature type="non-terminal residue" evidence="2">
    <location>
        <position position="137"/>
    </location>
</feature>
<sequence>KTELQTKLDLATKTKEELAEELQKEKGWWDEWINDKKNLKSRPLFQQIIKKSPYKEIVSGGALNYAANLNTLNSRSVRELLLSNLFEVGGPGKGNIKKERRKELPEMTSNRFCQSIARSPDTMKDYDENKSFVELRE</sequence>
<name>A0ABN7XHQ3_GIGMA</name>
<feature type="region of interest" description="Disordered" evidence="1">
    <location>
        <begin position="118"/>
        <end position="137"/>
    </location>
</feature>
<evidence type="ECO:0000313" key="3">
    <source>
        <dbReference type="Proteomes" id="UP000789901"/>
    </source>
</evidence>
<dbReference type="Proteomes" id="UP000789901">
    <property type="component" value="Unassembled WGS sequence"/>
</dbReference>
<feature type="compositionally biased region" description="Basic and acidic residues" evidence="1">
    <location>
        <begin position="121"/>
        <end position="137"/>
    </location>
</feature>
<protein>
    <submittedName>
        <fullName evidence="2">6607_t:CDS:1</fullName>
    </submittedName>
</protein>
<keyword evidence="3" id="KW-1185">Reference proteome</keyword>
<accession>A0ABN7XHQ3</accession>
<comment type="caution">
    <text evidence="2">The sequence shown here is derived from an EMBL/GenBank/DDBJ whole genome shotgun (WGS) entry which is preliminary data.</text>
</comment>
<reference evidence="2 3" key="1">
    <citation type="submission" date="2021-06" db="EMBL/GenBank/DDBJ databases">
        <authorList>
            <person name="Kallberg Y."/>
            <person name="Tangrot J."/>
            <person name="Rosling A."/>
        </authorList>
    </citation>
    <scope>NUCLEOTIDE SEQUENCE [LARGE SCALE GENOMIC DNA]</scope>
    <source>
        <strain evidence="2 3">120-4 pot B 10/14</strain>
    </source>
</reference>
<evidence type="ECO:0000313" key="2">
    <source>
        <dbReference type="EMBL" id="CAG8854320.1"/>
    </source>
</evidence>
<proteinExistence type="predicted"/>